<dbReference type="Proteomes" id="UP001139505">
    <property type="component" value="Unassembled WGS sequence"/>
</dbReference>
<gene>
    <name evidence="3" type="primary">PE18_2</name>
    <name evidence="2" type="ORF">MmonteBS_47460</name>
    <name evidence="3" type="ORF">NJB18185_41220</name>
</gene>
<evidence type="ECO:0000313" key="4">
    <source>
        <dbReference type="Proteomes" id="UP000245060"/>
    </source>
</evidence>
<protein>
    <submittedName>
        <fullName evidence="3">PE family protein</fullName>
    </submittedName>
</protein>
<keyword evidence="4" id="KW-1185">Reference proteome</keyword>
<name>A0AA37PQ17_9MYCO</name>
<reference evidence="3" key="4">
    <citation type="submission" date="2022-04" db="EMBL/GenBank/DDBJ databases">
        <authorList>
            <person name="Komine T."/>
            <person name="Fukano H."/>
            <person name="Wada S."/>
        </authorList>
    </citation>
    <scope>NUCLEOTIDE SEQUENCE</scope>
    <source>
        <strain evidence="3">NJB18185</strain>
    </source>
</reference>
<comment type="caution">
    <text evidence="3">The sequence shown here is derived from an EMBL/GenBank/DDBJ whole genome shotgun (WGS) entry which is preliminary data.</text>
</comment>
<reference evidence="4" key="2">
    <citation type="submission" date="2018-04" db="EMBL/GenBank/DDBJ databases">
        <title>Draft genome sequence of Mycobacterium montefiorense isolated from Japanese black salamander.</title>
        <authorList>
            <person name="Fukano H."/>
            <person name="Yoshida M."/>
            <person name="Shimizu A."/>
            <person name="Iwao H."/>
            <person name="Kurata O."/>
            <person name="Katayama Y."/>
            <person name="Omatsu T."/>
            <person name="Mizutani T."/>
            <person name="Wada S."/>
            <person name="Hoshino Y."/>
        </authorList>
    </citation>
    <scope>NUCLEOTIDE SEQUENCE [LARGE SCALE GENOMIC DNA]</scope>
    <source>
        <strain evidence="4">BS</strain>
    </source>
</reference>
<dbReference type="RefSeq" id="WP_108925916.1">
    <property type="nucleotide sequence ID" value="NZ_BFCH01000032.1"/>
</dbReference>
<evidence type="ECO:0000259" key="1">
    <source>
        <dbReference type="Pfam" id="PF00934"/>
    </source>
</evidence>
<sequence>MSFVTAKPEELMAAAGALRTIGSALSAQNAAAAAPTTGVIPAAADHVSILTAAQFAAHGELYQQVSAQATAIHEMFVNALDVSSRSYAATEAANAIAAG</sequence>
<reference evidence="2" key="1">
    <citation type="journal article" date="2018" name="Genome Announc.">
        <title>Draft Genome Sequence of Mycobacterium montefiorense Isolated from Japanese Black Salamander (Hynobius nigrescens).</title>
        <authorList>
            <person name="Fukano H."/>
            <person name="Yoshida M."/>
            <person name="Shimizu A."/>
            <person name="Iwao H."/>
            <person name="Katayama Y."/>
            <person name="Omatsu T."/>
            <person name="Mizutani T."/>
            <person name="Kurata O."/>
            <person name="Wada S."/>
            <person name="Hoshino Y."/>
        </authorList>
    </citation>
    <scope>NUCLEOTIDE SEQUENCE</scope>
    <source>
        <strain evidence="2">BS</strain>
    </source>
</reference>
<evidence type="ECO:0000313" key="5">
    <source>
        <dbReference type="Proteomes" id="UP001139505"/>
    </source>
</evidence>
<dbReference type="SUPFAM" id="SSF140459">
    <property type="entry name" value="PE/PPE dimer-like"/>
    <property type="match status" value="1"/>
</dbReference>
<reference evidence="3" key="3">
    <citation type="journal article" date="2022" name="Microbiol. Resour. Announc.">
        <title>Draft Genome Sequences of Eight Mycobacterium montefiorense Strains Isolated from Salamanders in Captivity.</title>
        <authorList>
            <person name="Komine T."/>
            <person name="Ihara H."/>
            <person name="Fukano H."/>
            <person name="Hoshino Y."/>
            <person name="Kurata O."/>
            <person name="Wada S."/>
        </authorList>
    </citation>
    <scope>NUCLEOTIDE SEQUENCE</scope>
    <source>
        <strain evidence="3">NJB18185</strain>
    </source>
</reference>
<dbReference type="InterPro" id="IPR000084">
    <property type="entry name" value="PE-PGRS_N"/>
</dbReference>
<feature type="domain" description="PE" evidence="1">
    <location>
        <begin position="4"/>
        <end position="94"/>
    </location>
</feature>
<accession>A0AA37PQ17</accession>
<dbReference type="Gene3D" id="1.10.287.850">
    <property type="entry name" value="HP0062-like domain"/>
    <property type="match status" value="1"/>
</dbReference>
<dbReference type="EMBL" id="BFCH01000032">
    <property type="protein sequence ID" value="GBG40374.1"/>
    <property type="molecule type" value="Genomic_DNA"/>
</dbReference>
<dbReference type="Pfam" id="PF00934">
    <property type="entry name" value="PE"/>
    <property type="match status" value="1"/>
</dbReference>
<dbReference type="AlphaFoldDB" id="A0AA37PQ17"/>
<evidence type="ECO:0000313" key="2">
    <source>
        <dbReference type="EMBL" id="GBG40374.1"/>
    </source>
</evidence>
<dbReference type="InterPro" id="IPR038332">
    <property type="entry name" value="PPE_sf"/>
</dbReference>
<proteinExistence type="predicted"/>
<organism evidence="3 5">
    <name type="scientific">Mycobacterium montefiorense</name>
    <dbReference type="NCBI Taxonomy" id="154654"/>
    <lineage>
        <taxon>Bacteria</taxon>
        <taxon>Bacillati</taxon>
        <taxon>Actinomycetota</taxon>
        <taxon>Actinomycetes</taxon>
        <taxon>Mycobacteriales</taxon>
        <taxon>Mycobacteriaceae</taxon>
        <taxon>Mycobacterium</taxon>
        <taxon>Mycobacterium simiae complex</taxon>
    </lineage>
</organism>
<evidence type="ECO:0000313" key="3">
    <source>
        <dbReference type="EMBL" id="GKU74351.1"/>
    </source>
</evidence>
<dbReference type="EMBL" id="BQYH01000033">
    <property type="protein sequence ID" value="GKU74351.1"/>
    <property type="molecule type" value="Genomic_DNA"/>
</dbReference>
<dbReference type="Proteomes" id="UP000245060">
    <property type="component" value="Unassembled WGS sequence"/>
</dbReference>